<evidence type="ECO:0000256" key="1">
    <source>
        <dbReference type="ARBA" id="ARBA00008898"/>
    </source>
</evidence>
<dbReference type="EMBL" id="JANRHA010000019">
    <property type="protein sequence ID" value="MDG3016892.1"/>
    <property type="molecule type" value="Genomic_DNA"/>
</dbReference>
<keyword evidence="2" id="KW-0560">Oxidoreductase</keyword>
<dbReference type="GO" id="GO:0042602">
    <property type="term" value="F:riboflavin reductase (NADPH) activity"/>
    <property type="evidence" value="ECO:0007669"/>
    <property type="project" value="TreeGrafter"/>
</dbReference>
<evidence type="ECO:0000313" key="5">
    <source>
        <dbReference type="Proteomes" id="UP001152755"/>
    </source>
</evidence>
<keyword evidence="5" id="KW-1185">Reference proteome</keyword>
<comment type="caution">
    <text evidence="4">The sequence shown here is derived from an EMBL/GenBank/DDBJ whole genome shotgun (WGS) entry which is preliminary data.</text>
</comment>
<name>A0A9X4M4Y7_9ACTN</name>
<dbReference type="InterPro" id="IPR012349">
    <property type="entry name" value="Split_barrel_FMN-bd"/>
</dbReference>
<dbReference type="Gene3D" id="2.30.110.10">
    <property type="entry name" value="Electron Transport, Fmn-binding Protein, Chain A"/>
    <property type="match status" value="1"/>
</dbReference>
<feature type="domain" description="Flavin reductase like" evidence="3">
    <location>
        <begin position="24"/>
        <end position="185"/>
    </location>
</feature>
<sequence length="190" mass="20085">MSTDDTAAAASAPGVDPEVYRRALGGHPAGVVIVTLDPGTGPVGFTATSMASISMRPPLVSFNIAHTSSSFAAVHAADSVVIHLLGEHQQSLARRFSGPAAERFADPSCWSRLPTGEPMLHDTPTWLRTTIEQLVQVGDHTLVIARVHEVGAGRTNVAAEDAATGGDVTGEPVRPLLYHRGRYHRPEPLD</sequence>
<evidence type="ECO:0000313" key="4">
    <source>
        <dbReference type="EMBL" id="MDG3016892.1"/>
    </source>
</evidence>
<dbReference type="PANTHER" id="PTHR30466">
    <property type="entry name" value="FLAVIN REDUCTASE"/>
    <property type="match status" value="1"/>
</dbReference>
<protein>
    <submittedName>
        <fullName evidence="4">Flavin reductase family protein</fullName>
    </submittedName>
</protein>
<dbReference type="SUPFAM" id="SSF50475">
    <property type="entry name" value="FMN-binding split barrel"/>
    <property type="match status" value="1"/>
</dbReference>
<dbReference type="GO" id="GO:0006208">
    <property type="term" value="P:pyrimidine nucleobase catabolic process"/>
    <property type="evidence" value="ECO:0007669"/>
    <property type="project" value="TreeGrafter"/>
</dbReference>
<dbReference type="PANTHER" id="PTHR30466:SF1">
    <property type="entry name" value="FMN REDUCTASE (NADH) RUTF"/>
    <property type="match status" value="1"/>
</dbReference>
<dbReference type="InterPro" id="IPR050268">
    <property type="entry name" value="NADH-dep_flavin_reductase"/>
</dbReference>
<dbReference type="Pfam" id="PF01613">
    <property type="entry name" value="Flavin_Reduct"/>
    <property type="match status" value="1"/>
</dbReference>
<comment type="similarity">
    <text evidence="1">Belongs to the non-flavoprotein flavin reductase family.</text>
</comment>
<organism evidence="4 5">
    <name type="scientific">Speluncibacter jeojiensis</name>
    <dbReference type="NCBI Taxonomy" id="2710754"/>
    <lineage>
        <taxon>Bacteria</taxon>
        <taxon>Bacillati</taxon>
        <taxon>Actinomycetota</taxon>
        <taxon>Actinomycetes</taxon>
        <taxon>Mycobacteriales</taxon>
        <taxon>Speluncibacteraceae</taxon>
        <taxon>Speluncibacter</taxon>
    </lineage>
</organism>
<dbReference type="GO" id="GO:0010181">
    <property type="term" value="F:FMN binding"/>
    <property type="evidence" value="ECO:0007669"/>
    <property type="project" value="InterPro"/>
</dbReference>
<evidence type="ECO:0000256" key="2">
    <source>
        <dbReference type="ARBA" id="ARBA00023002"/>
    </source>
</evidence>
<gene>
    <name evidence="4" type="ORF">NVS88_20270</name>
</gene>
<dbReference type="SMART" id="SM00903">
    <property type="entry name" value="Flavin_Reduct"/>
    <property type="match status" value="1"/>
</dbReference>
<accession>A0A9X4M4Y7</accession>
<dbReference type="Proteomes" id="UP001152755">
    <property type="component" value="Unassembled WGS sequence"/>
</dbReference>
<dbReference type="RefSeq" id="WP_277830324.1">
    <property type="nucleotide sequence ID" value="NZ_JAAIVF010000001.1"/>
</dbReference>
<reference evidence="4" key="1">
    <citation type="submission" date="2022-08" db="EMBL/GenBank/DDBJ databases">
        <title>Genome analysis of Corynebacteriales strain.</title>
        <authorList>
            <person name="Lee S.D."/>
        </authorList>
    </citation>
    <scope>NUCLEOTIDE SEQUENCE</scope>
    <source>
        <strain evidence="4">D3-21</strain>
    </source>
</reference>
<evidence type="ECO:0000259" key="3">
    <source>
        <dbReference type="SMART" id="SM00903"/>
    </source>
</evidence>
<dbReference type="AlphaFoldDB" id="A0A9X4M4Y7"/>
<proteinExistence type="inferred from homology"/>
<dbReference type="InterPro" id="IPR002563">
    <property type="entry name" value="Flavin_Rdtase-like_dom"/>
</dbReference>